<dbReference type="InterPro" id="IPR013024">
    <property type="entry name" value="GGCT-like"/>
</dbReference>
<dbReference type="EMBL" id="NGMM01000003">
    <property type="protein sequence ID" value="OTP16027.1"/>
    <property type="molecule type" value="Genomic_DNA"/>
</dbReference>
<organism evidence="2">
    <name type="scientific">Candidatus Enterococcus clewellii</name>
    <dbReference type="NCBI Taxonomy" id="1834193"/>
    <lineage>
        <taxon>Bacteria</taxon>
        <taxon>Bacillati</taxon>
        <taxon>Bacillota</taxon>
        <taxon>Bacilli</taxon>
        <taxon>Lactobacillales</taxon>
        <taxon>Enterococcaceae</taxon>
        <taxon>Enterococcus</taxon>
    </lineage>
</organism>
<evidence type="ECO:0000259" key="1">
    <source>
        <dbReference type="Pfam" id="PF06094"/>
    </source>
</evidence>
<dbReference type="AlphaFoldDB" id="A0A242K8K6"/>
<dbReference type="OrthoDB" id="8538589at2"/>
<evidence type="ECO:0000313" key="4">
    <source>
        <dbReference type="Proteomes" id="UP000195141"/>
    </source>
</evidence>
<protein>
    <recommendedName>
        <fullName evidence="1">Gamma-glutamylcyclotransferase AIG2-like domain-containing protein</fullName>
    </recommendedName>
</protein>
<dbReference type="Proteomes" id="UP000195141">
    <property type="component" value="Chromosome"/>
</dbReference>
<dbReference type="Pfam" id="PF06094">
    <property type="entry name" value="GGACT"/>
    <property type="match status" value="1"/>
</dbReference>
<gene>
    <name evidence="2" type="ORF">A5888_002241</name>
    <name evidence="3" type="ORF">A5888_004120</name>
</gene>
<accession>A0A242K8K6</accession>
<reference evidence="2" key="1">
    <citation type="submission" date="2017-05" db="EMBL/GenBank/DDBJ databases">
        <title>The Genome Sequence of Enterococcus sp. 9E7_DIV0242.</title>
        <authorList>
            <consortium name="The Broad Institute Genomics Platform"/>
            <consortium name="The Broad Institute Genomic Center for Infectious Diseases"/>
            <person name="Earl A."/>
            <person name="Manson A."/>
            <person name="Schwartman J."/>
            <person name="Gilmore M."/>
            <person name="Abouelleil A."/>
            <person name="Cao P."/>
            <person name="Chapman S."/>
            <person name="Cusick C."/>
            <person name="Shea T."/>
            <person name="Young S."/>
            <person name="Neafsey D."/>
            <person name="Nusbaum C."/>
            <person name="Birren B."/>
        </authorList>
    </citation>
    <scope>NUCLEOTIDE SEQUENCE [LARGE SCALE GENOMIC DNA]</scope>
    <source>
        <strain evidence="2">9E7_DIV0242</strain>
    </source>
</reference>
<sequence>MDGKELPLFTYGSLMKDLFNYQKYLNGKVKGTPRRARIKGQLFHMNEKQYPALLSGADWVYGEIFELSDFEQDISSVDRLENYFGVEDARNEYERRVVEVEVFDENTGTFSLTEKVYCYLYVVDNDPRFNQHSLYLKDGNWRNYHERIAN</sequence>
<dbReference type="Gene3D" id="3.10.490.10">
    <property type="entry name" value="Gamma-glutamyl cyclotransferase-like"/>
    <property type="match status" value="1"/>
</dbReference>
<dbReference type="RefSeq" id="WP_086349293.1">
    <property type="nucleotide sequence ID" value="NZ_CP147247.1"/>
</dbReference>
<dbReference type="EMBL" id="CP147247">
    <property type="protein sequence ID" value="WYJ92347.1"/>
    <property type="molecule type" value="Genomic_DNA"/>
</dbReference>
<evidence type="ECO:0000313" key="3">
    <source>
        <dbReference type="EMBL" id="WYJ92347.1"/>
    </source>
</evidence>
<keyword evidence="4" id="KW-1185">Reference proteome</keyword>
<reference evidence="3" key="2">
    <citation type="submission" date="2017-05" db="EMBL/GenBank/DDBJ databases">
        <authorList>
            <consortium name="The Broad Institute Genomics Platform"/>
            <consortium name="The Broad Institute Genomic Center for Infectious Diseases"/>
            <person name="Earl A."/>
            <person name="Manson A."/>
            <person name="Schwartman J."/>
            <person name="Gilmore M."/>
            <person name="Abouelleil A."/>
            <person name="Cao P."/>
            <person name="Chapman S."/>
            <person name="Cusick C."/>
            <person name="Shea T."/>
            <person name="Young S."/>
            <person name="Neafsey D."/>
            <person name="Nusbaum C."/>
            <person name="Birren B."/>
        </authorList>
    </citation>
    <scope>NUCLEOTIDE SEQUENCE</scope>
    <source>
        <strain evidence="3">9E7_DIV0242</strain>
    </source>
</reference>
<reference evidence="3" key="3">
    <citation type="submission" date="2024-03" db="EMBL/GenBank/DDBJ databases">
        <title>The Genome Sequence of Enterococcus sp. DIV0242b.</title>
        <authorList>
            <consortium name="The Broad Institute Genomics Platform"/>
            <consortium name="The Broad Institute Microbial Omics Core"/>
            <consortium name="The Broad Institute Genomic Center for Infectious Diseases"/>
            <person name="Earl A."/>
            <person name="Manson A."/>
            <person name="Gilmore M."/>
            <person name="Schwartman J."/>
            <person name="Shea T."/>
            <person name="Abouelleil A."/>
            <person name="Cao P."/>
            <person name="Chapman S."/>
            <person name="Cusick C."/>
            <person name="Young S."/>
            <person name="Neafsey D."/>
            <person name="Nusbaum C."/>
            <person name="Birren B."/>
        </authorList>
    </citation>
    <scope>NUCLEOTIDE SEQUENCE</scope>
    <source>
        <strain evidence="3">9E7_DIV0242</strain>
    </source>
</reference>
<dbReference type="CDD" id="cd06661">
    <property type="entry name" value="GGCT_like"/>
    <property type="match status" value="1"/>
</dbReference>
<evidence type="ECO:0000313" key="2">
    <source>
        <dbReference type="EMBL" id="OTP16027.1"/>
    </source>
</evidence>
<feature type="domain" description="Gamma-glutamylcyclotransferase AIG2-like" evidence="1">
    <location>
        <begin position="8"/>
        <end position="142"/>
    </location>
</feature>
<proteinExistence type="predicted"/>
<dbReference type="SUPFAM" id="SSF110857">
    <property type="entry name" value="Gamma-glutamyl cyclotransferase-like"/>
    <property type="match status" value="1"/>
</dbReference>
<dbReference type="InterPro" id="IPR009288">
    <property type="entry name" value="AIG2-like_dom"/>
</dbReference>
<name>A0A242K8K6_9ENTE</name>
<dbReference type="InterPro" id="IPR036568">
    <property type="entry name" value="GGCT-like_sf"/>
</dbReference>